<keyword evidence="2" id="KW-0597">Phosphoprotein</keyword>
<keyword evidence="4" id="KW-0511">Multifunctional enzyme</keyword>
<dbReference type="VEuPathDB" id="FungiDB:VP01_2220g2"/>
<dbReference type="GO" id="GO:0031177">
    <property type="term" value="F:phosphopantetheine binding"/>
    <property type="evidence" value="ECO:0007669"/>
    <property type="project" value="TreeGrafter"/>
</dbReference>
<feature type="domain" description="Condensation" evidence="9">
    <location>
        <begin position="1087"/>
        <end position="1522"/>
    </location>
</feature>
<name>A0A0L6VAM1_9BASI</name>
<dbReference type="InterPro" id="IPR001242">
    <property type="entry name" value="Condensation_dom"/>
</dbReference>
<proteinExistence type="predicted"/>
<dbReference type="InterPro" id="IPR000873">
    <property type="entry name" value="AMP-dep_synth/lig_dom"/>
</dbReference>
<keyword evidence="11" id="KW-1185">Reference proteome</keyword>
<evidence type="ECO:0000313" key="11">
    <source>
        <dbReference type="Proteomes" id="UP000037035"/>
    </source>
</evidence>
<comment type="caution">
    <text evidence="10">The sequence shown here is derived from an EMBL/GenBank/DDBJ whole genome shotgun (WGS) entry which is preliminary data.</text>
</comment>
<keyword evidence="1" id="KW-0596">Phosphopantetheine</keyword>
<evidence type="ECO:0000313" key="10">
    <source>
        <dbReference type="EMBL" id="KNZ57175.1"/>
    </source>
</evidence>
<dbReference type="SUPFAM" id="SSF52777">
    <property type="entry name" value="CoA-dependent acyltransferases"/>
    <property type="match status" value="2"/>
</dbReference>
<dbReference type="Gene3D" id="3.30.559.10">
    <property type="entry name" value="Chloramphenicol acetyltransferase-like domain"/>
    <property type="match status" value="1"/>
</dbReference>
<organism evidence="10 11">
    <name type="scientific">Puccinia sorghi</name>
    <dbReference type="NCBI Taxonomy" id="27349"/>
    <lineage>
        <taxon>Eukaryota</taxon>
        <taxon>Fungi</taxon>
        <taxon>Dikarya</taxon>
        <taxon>Basidiomycota</taxon>
        <taxon>Pucciniomycotina</taxon>
        <taxon>Pucciniomycetes</taxon>
        <taxon>Pucciniales</taxon>
        <taxon>Pucciniaceae</taxon>
        <taxon>Puccinia</taxon>
    </lineage>
</organism>
<evidence type="ECO:0000256" key="4">
    <source>
        <dbReference type="ARBA" id="ARBA00023268"/>
    </source>
</evidence>
<protein>
    <recommendedName>
        <fullName evidence="12">Carrier domain-containing protein</fullName>
    </recommendedName>
</protein>
<dbReference type="Gene3D" id="3.30.300.30">
    <property type="match status" value="1"/>
</dbReference>
<dbReference type="Pfam" id="PF00501">
    <property type="entry name" value="AMP-binding"/>
    <property type="match status" value="1"/>
</dbReference>
<evidence type="ECO:0000256" key="1">
    <source>
        <dbReference type="ARBA" id="ARBA00022450"/>
    </source>
</evidence>
<evidence type="ECO:0000256" key="3">
    <source>
        <dbReference type="ARBA" id="ARBA00022598"/>
    </source>
</evidence>
<dbReference type="OrthoDB" id="416786at2759"/>
<dbReference type="Pfam" id="PF00550">
    <property type="entry name" value="PP-binding"/>
    <property type="match status" value="1"/>
</dbReference>
<dbReference type="Gene3D" id="3.40.50.12780">
    <property type="entry name" value="N-terminal domain of ligase-like"/>
    <property type="match status" value="1"/>
</dbReference>
<dbReference type="InterPro" id="IPR045851">
    <property type="entry name" value="AMP-bd_C_sf"/>
</dbReference>
<dbReference type="EMBL" id="LAVV01007082">
    <property type="protein sequence ID" value="KNZ57175.1"/>
    <property type="molecule type" value="Genomic_DNA"/>
</dbReference>
<evidence type="ECO:0000259" key="7">
    <source>
        <dbReference type="Pfam" id="PF00501"/>
    </source>
</evidence>
<evidence type="ECO:0000259" key="9">
    <source>
        <dbReference type="Pfam" id="PF00668"/>
    </source>
</evidence>
<dbReference type="InterPro" id="IPR006162">
    <property type="entry name" value="Ppantetheine_attach_site"/>
</dbReference>
<dbReference type="PROSITE" id="PS00012">
    <property type="entry name" value="PHOSPHOPANTETHEINE"/>
    <property type="match status" value="1"/>
</dbReference>
<keyword evidence="3" id="KW-0436">Ligase</keyword>
<dbReference type="GO" id="GO:0044550">
    <property type="term" value="P:secondary metabolite biosynthetic process"/>
    <property type="evidence" value="ECO:0007669"/>
    <property type="project" value="TreeGrafter"/>
</dbReference>
<reference evidence="10 11" key="1">
    <citation type="submission" date="2015-08" db="EMBL/GenBank/DDBJ databases">
        <title>Next Generation Sequencing and Analysis of the Genome of Puccinia sorghi L Schw, the Causal Agent of Maize Common Rust.</title>
        <authorList>
            <person name="Rochi L."/>
            <person name="Burguener G."/>
            <person name="Darino M."/>
            <person name="Turjanski A."/>
            <person name="Kreff E."/>
            <person name="Dieguez M.J."/>
            <person name="Sacco F."/>
        </authorList>
    </citation>
    <scope>NUCLEOTIDE SEQUENCE [LARGE SCALE GENOMIC DNA]</scope>
    <source>
        <strain evidence="10 11">RO10H11247</strain>
    </source>
</reference>
<dbReference type="PROSITE" id="PS00455">
    <property type="entry name" value="AMP_BINDING"/>
    <property type="match status" value="1"/>
</dbReference>
<evidence type="ECO:0000256" key="5">
    <source>
        <dbReference type="SAM" id="Coils"/>
    </source>
</evidence>
<dbReference type="GO" id="GO:0005737">
    <property type="term" value="C:cytoplasm"/>
    <property type="evidence" value="ECO:0007669"/>
    <property type="project" value="TreeGrafter"/>
</dbReference>
<feature type="coiled-coil region" evidence="5">
    <location>
        <begin position="811"/>
        <end position="838"/>
    </location>
</feature>
<gene>
    <name evidence="10" type="ORF">VP01_2220g2</name>
</gene>
<dbReference type="InterPro" id="IPR009081">
    <property type="entry name" value="PP-bd_ACP"/>
</dbReference>
<dbReference type="InterPro" id="IPR042099">
    <property type="entry name" value="ANL_N_sf"/>
</dbReference>
<dbReference type="PANTHER" id="PTHR45527">
    <property type="entry name" value="NONRIBOSOMAL PEPTIDE SYNTHETASE"/>
    <property type="match status" value="1"/>
</dbReference>
<dbReference type="Gene3D" id="1.10.1200.10">
    <property type="entry name" value="ACP-like"/>
    <property type="match status" value="2"/>
</dbReference>
<dbReference type="STRING" id="27349.A0A0L6VAM1"/>
<feature type="domain" description="AMP-dependent synthetase/ligase" evidence="7">
    <location>
        <begin position="390"/>
        <end position="754"/>
    </location>
</feature>
<feature type="region of interest" description="Disordered" evidence="6">
    <location>
        <begin position="1535"/>
        <end position="1561"/>
    </location>
</feature>
<dbReference type="Pfam" id="PF00668">
    <property type="entry name" value="Condensation"/>
    <property type="match status" value="1"/>
</dbReference>
<dbReference type="PANTHER" id="PTHR45527:SF1">
    <property type="entry name" value="FATTY ACID SYNTHASE"/>
    <property type="match status" value="1"/>
</dbReference>
<dbReference type="InterPro" id="IPR023213">
    <property type="entry name" value="CAT-like_dom_sf"/>
</dbReference>
<sequence length="1650" mass="184838">MAPTGNTLVTTNGIHGACTRSAVEEDGPVEPRQRKHSFVNATRAQNDGRENGTDEEEAVGEDGYVVESTRFQGGQPGPNHEAEEESWLAFKAAVILASLASLKIHHPSLVGPARRGTTTAFASVDAFSVGVIENSACVITLSLTAQDLHLHPVASLQQLIVSRLTGEAELPRQLPTQSAPDGPMLLIDFSSQPDAQSKARSLLAQRFPLLLQLCREDRRLRAIVGGHRSYGEGFIHPNLANWFLLHTVHYLDEIRILSSTSTADPSRSTRRLSSVQISPLEKALLLQLSRTALTPQQINAARPRFVQHFMCVNSLPELILRSSQINQSLLALHWFERAKTSSDPNPHKQHSIFELTFTFKQFAHYSYLLSEYLWKKIASSKGDTEDDKDRNPIVCLLMNKNPWMVLIMFAVSLTGASYLNLEISTPINKIKAILTRLKVSLLVTFQRYDQKPQPNVAPDGPLSSLTRILDLSEHCQGLQAGLEAVSGEAGTPDAGLKDPHEILALYEARMRWRDGESKASTAYIVYTSGSTGEPKPIPISHANLLQFLFNYATRFQRKNDGLTRVLQFASYAFDVSVMSIWDTLAHGATICMTTEENLKSDLIGTMISLGCTTVDLTPTVLGVLLEDELFRGTEKMAREKVAERWAREGFRLNHVNTGAERVSGELRREFLERGVSVCVDYGPSETTVGVVSSLQTFEDYRQQQQQGAGTLLEDIGRPTGLNEIYILKPQEVELAWLGEVGEICVGGGQVAAGYVDHTLPSQRKFIEINLFDQPQPIRLYRTGDLGKLLPTGSEGCGSICCLGRMDSQVKISGVRIELGELEQRLNQLSHRLPSLNDHPLRAIVSKWDDGYHPARLVCFIELHPQLSRSSRPVAPPVNDPIQIISLCHDREHEEWFQGLVAEIKEAVRDDLSAAMIPRHWIPVNRIPISYTGKVDRRALNSLLEPHFRRCESREELSAGRGMTGSESFGRCAQMAAEAWSVGLGRNEETRFKDTDNFVRLGGDSIGMMRAIGTLRRKGMSGVRFSTLAHSADFSAFVNILREHAQKTSRHIKSSPCHAPFDSLTTIEKEAVLDHLDHVHSITKDEIEDCYHISPTQAGIISASLQDEYKEEKVGIYFSQAVYTIHSSFSSESLARNMLRRVSIHPALRTIFVWPDSLPHILQIVLNYSSTRIEKHIDIAKVEREADFLSQLETYLTEDRERRKFKWGRLCMSMKIFECEESGQRRLVWSLHHALSDGLTLEILMEELMSEFSGEGEGSCFSERKQRTQYREFVEAWRTRPAGPKIHQFWQSYLEGVPKHLGSSSTSFTTTQHRSTKWLLGQKSLDELQLAHGITPALALRLMIAIGLFNGGYAGPDVVFGMVRSGREVELDADGLAEEVVGCCVSVLPIRTKIFERKFREKSLLEALFEEKELEKKIGKHQMISMGEVGRRTAGHGEWLDTLVTIQGWRRQEGRRAIKQPPDLIRMPTPYRLSIELSMEEDGQTISMDLFFDKHSFPVGNSHQSAEQLLAHLLSSLSHLSSSHHHQPIQTLLNGDMSTEKPALPSSPVSNGHPLPNQPEAVQQDEGMMKIAKMEEIWMEILGLNGCNPSALAHRSFEELGGDSIGMMRLMNRVKQEFFEDTAHYCSHQKFRTLFQEIKNGIHLNDLVHLL</sequence>
<evidence type="ECO:0000256" key="2">
    <source>
        <dbReference type="ARBA" id="ARBA00022553"/>
    </source>
</evidence>
<dbReference type="InterPro" id="IPR036736">
    <property type="entry name" value="ACP-like_sf"/>
</dbReference>
<feature type="region of interest" description="Disordered" evidence="6">
    <location>
        <begin position="20"/>
        <end position="58"/>
    </location>
</feature>
<feature type="domain" description="Carrier" evidence="8">
    <location>
        <begin position="1574"/>
        <end position="1617"/>
    </location>
</feature>
<accession>A0A0L6VAM1</accession>
<dbReference type="SUPFAM" id="SSF56801">
    <property type="entry name" value="Acetyl-CoA synthetase-like"/>
    <property type="match status" value="1"/>
</dbReference>
<evidence type="ECO:0008006" key="12">
    <source>
        <dbReference type="Google" id="ProtNLM"/>
    </source>
</evidence>
<dbReference type="Gene3D" id="3.30.559.30">
    <property type="entry name" value="Nonribosomal peptide synthetase, condensation domain"/>
    <property type="match status" value="1"/>
</dbReference>
<keyword evidence="5" id="KW-0175">Coiled coil</keyword>
<dbReference type="GO" id="GO:0016874">
    <property type="term" value="F:ligase activity"/>
    <property type="evidence" value="ECO:0007669"/>
    <property type="project" value="UniProtKB-KW"/>
</dbReference>
<evidence type="ECO:0000256" key="6">
    <source>
        <dbReference type="SAM" id="MobiDB-lite"/>
    </source>
</evidence>
<dbReference type="GO" id="GO:0043041">
    <property type="term" value="P:amino acid activation for nonribosomal peptide biosynthetic process"/>
    <property type="evidence" value="ECO:0007669"/>
    <property type="project" value="TreeGrafter"/>
</dbReference>
<dbReference type="InterPro" id="IPR020845">
    <property type="entry name" value="AMP-binding_CS"/>
</dbReference>
<dbReference type="SUPFAM" id="SSF47336">
    <property type="entry name" value="ACP-like"/>
    <property type="match status" value="1"/>
</dbReference>
<evidence type="ECO:0000259" key="8">
    <source>
        <dbReference type="Pfam" id="PF00550"/>
    </source>
</evidence>
<dbReference type="Proteomes" id="UP000037035">
    <property type="component" value="Unassembled WGS sequence"/>
</dbReference>